<reference evidence="5" key="1">
    <citation type="submission" date="2020-10" db="EMBL/GenBank/DDBJ databases">
        <authorList>
            <person name="Kadnikov V."/>
            <person name="Beletsky A.V."/>
            <person name="Mardanov A.V."/>
            <person name="Karnachuk O.V."/>
            <person name="Ravin N.V."/>
        </authorList>
    </citation>
    <scope>NUCLEOTIDE SEQUENCE</scope>
    <source>
        <strain evidence="5">Bu02</strain>
    </source>
</reference>
<keyword evidence="5" id="KW-0966">Cell projection</keyword>
<organism evidence="5">
    <name type="scientific">Candidatus Fermentithermobacillus carboniphilus</name>
    <dbReference type="NCBI Taxonomy" id="3085328"/>
    <lineage>
        <taxon>Bacteria</taxon>
        <taxon>Bacillati</taxon>
        <taxon>Bacillota</taxon>
        <taxon>Candidatus Fermentithermobacillia</taxon>
        <taxon>Candidatus Fermentithermobacillales</taxon>
        <taxon>Candidatus Fermentithermobacillaceae</taxon>
        <taxon>Candidatus Fermentithermobacillus</taxon>
    </lineage>
</organism>
<feature type="domain" description="Flagellar basal-body/hook protein C-terminal" evidence="4">
    <location>
        <begin position="198"/>
        <end position="241"/>
    </location>
</feature>
<dbReference type="AlphaFoldDB" id="A0AAT9LC80"/>
<dbReference type="Pfam" id="PF06429">
    <property type="entry name" value="Flg_bbr_C"/>
    <property type="match status" value="1"/>
</dbReference>
<reference evidence="5" key="2">
    <citation type="journal article" date="2023" name="Biology">
        <title>Prokaryotic Life Associated with Coal-Fire Gas Vents Revealed by Metagenomics.</title>
        <authorList>
            <person name="Kadnikov V.V."/>
            <person name="Mardanov A.V."/>
            <person name="Beletsky A.V."/>
            <person name="Karnachuk O.V."/>
            <person name="Ravin N.V."/>
        </authorList>
    </citation>
    <scope>NUCLEOTIDE SEQUENCE</scope>
    <source>
        <strain evidence="5">Bu02</strain>
    </source>
</reference>
<dbReference type="InterPro" id="IPR037925">
    <property type="entry name" value="FlgE/F/G-like"/>
</dbReference>
<keyword evidence="5" id="KW-0282">Flagellum</keyword>
<evidence type="ECO:0000259" key="3">
    <source>
        <dbReference type="Pfam" id="PF00460"/>
    </source>
</evidence>
<dbReference type="EMBL" id="CP062796">
    <property type="protein sequence ID" value="QUL97927.1"/>
    <property type="molecule type" value="Genomic_DNA"/>
</dbReference>
<comment type="similarity">
    <text evidence="1 2">Belongs to the flagella basal body rod proteins family.</text>
</comment>
<feature type="domain" description="Flagellar basal body rod protein N-terminal" evidence="3">
    <location>
        <begin position="8"/>
        <end position="33"/>
    </location>
</feature>
<keyword evidence="2" id="KW-0975">Bacterial flagellum</keyword>
<dbReference type="InterPro" id="IPR020013">
    <property type="entry name" value="Flagellar_FlgE/F/G"/>
</dbReference>
<evidence type="ECO:0000313" key="5">
    <source>
        <dbReference type="EMBL" id="QUL97927.1"/>
    </source>
</evidence>
<dbReference type="InterPro" id="IPR001444">
    <property type="entry name" value="Flag_bb_rod_N"/>
</dbReference>
<keyword evidence="5" id="KW-0969">Cilium</keyword>
<name>A0AAT9LC80_9FIRM</name>
<dbReference type="InterPro" id="IPR010930">
    <property type="entry name" value="Flg_bb/hook_C_dom"/>
</dbReference>
<gene>
    <name evidence="5" type="ORF">IMF26_07570</name>
</gene>
<dbReference type="Pfam" id="PF00460">
    <property type="entry name" value="Flg_bb_rod"/>
    <property type="match status" value="1"/>
</dbReference>
<dbReference type="PANTHER" id="PTHR30435">
    <property type="entry name" value="FLAGELLAR PROTEIN"/>
    <property type="match status" value="1"/>
</dbReference>
<evidence type="ECO:0000259" key="4">
    <source>
        <dbReference type="Pfam" id="PF06429"/>
    </source>
</evidence>
<protein>
    <submittedName>
        <fullName evidence="5">Flagellar hook-basal body protein</fullName>
    </submittedName>
</protein>
<dbReference type="PANTHER" id="PTHR30435:SF19">
    <property type="entry name" value="FLAGELLAR BASAL-BODY ROD PROTEIN FLGG"/>
    <property type="match status" value="1"/>
</dbReference>
<dbReference type="KEGG" id="fcz:IMF26_07570"/>
<dbReference type="NCBIfam" id="TIGR03506">
    <property type="entry name" value="FlgEFG_subfam"/>
    <property type="match status" value="1"/>
</dbReference>
<proteinExistence type="inferred from homology"/>
<dbReference type="SUPFAM" id="SSF117143">
    <property type="entry name" value="Flagellar hook protein flgE"/>
    <property type="match status" value="1"/>
</dbReference>
<dbReference type="GO" id="GO:0071978">
    <property type="term" value="P:bacterial-type flagellum-dependent swarming motility"/>
    <property type="evidence" value="ECO:0007669"/>
    <property type="project" value="TreeGrafter"/>
</dbReference>
<sequence>MIRGIISATTAMRAQVLNQEVIANNLANVATPAYEQDRAVFGTFHDVLIYRFEPFVETAIGGYTGGSVIQDVKTIHAKGPAETTGNPLDIYLPDGTYLGVETPSGTRYTRRGDLEVSPDGYLMVGGYRVLGASGPVRLEGGKNYSISEDGLVLAGGEEVGALNFYTFSEGANLVKEGNSLFRLESGTAITLASARVIPGALEKSSVDPVSEMVRLISAMRTYEAAQRVLHSHDETLEQAINRVGRVS</sequence>
<dbReference type="GO" id="GO:0009425">
    <property type="term" value="C:bacterial-type flagellum basal body"/>
    <property type="evidence" value="ECO:0007669"/>
    <property type="project" value="UniProtKB-SubCell"/>
</dbReference>
<evidence type="ECO:0000256" key="1">
    <source>
        <dbReference type="ARBA" id="ARBA00009677"/>
    </source>
</evidence>
<accession>A0AAT9LC80</accession>
<evidence type="ECO:0000256" key="2">
    <source>
        <dbReference type="RuleBase" id="RU362116"/>
    </source>
</evidence>
<comment type="subcellular location">
    <subcellularLocation>
        <location evidence="2">Bacterial flagellum basal body</location>
    </subcellularLocation>
</comment>